<keyword evidence="4" id="KW-1185">Reference proteome</keyword>
<gene>
    <name evidence="3" type="ORF">PsYK624_097060</name>
</gene>
<dbReference type="InterPro" id="IPR001810">
    <property type="entry name" value="F-box_dom"/>
</dbReference>
<dbReference type="Pfam" id="PF00646">
    <property type="entry name" value="F-box"/>
    <property type="match status" value="1"/>
</dbReference>
<dbReference type="EMBL" id="BPQB01000033">
    <property type="protein sequence ID" value="GJE93547.1"/>
    <property type="molecule type" value="Genomic_DNA"/>
</dbReference>
<proteinExistence type="predicted"/>
<feature type="domain" description="F-box" evidence="2">
    <location>
        <begin position="35"/>
        <end position="84"/>
    </location>
</feature>
<dbReference type="SUPFAM" id="SSF81383">
    <property type="entry name" value="F-box domain"/>
    <property type="match status" value="1"/>
</dbReference>
<feature type="region of interest" description="Disordered" evidence="1">
    <location>
        <begin position="391"/>
        <end position="420"/>
    </location>
</feature>
<feature type="compositionally biased region" description="Pro residues" evidence="1">
    <location>
        <begin position="400"/>
        <end position="414"/>
    </location>
</feature>
<accession>A0A9P3GD65</accession>
<sequence>MSPCKKPKLDDLAPSELSNVPRTKRGRGSRTVGKLAPLFEMPVDIWFEIVSHLTPKELLALSRTSKHFRTMLMHRSGKHFWAAARLNVGLPEPPQHISEPRLAAMLFSSTCFGCGNRGFLYDIGLIVRHCRRCKMEKVMKGCALGRTYCIPYNGSMPVLQLLPCSRGIFRSYHDVHAVNDESSDSYEVGEFENVFFQHSALLEGGDQVALQAFVDERQHLVQAARQFSKELKEWEREQCAAKQDVGRIRQESIEMKLLELGYAKTDLDEFTSWAIGFRARRSWDAIVRQPHKLTPRTWKRIRPQLETLLADAKTERERRERQHRQDTRVRELRNVYADFVQSVPEDDGALPPLGKAEQLPAVRALLDENEARVPVTVERLHSVLPALREAVQPQSKPQLQPQPKPQPQPQPPTPQQEAVSNAQDAFFHSLPDAQKAMLSEVSGDDRKTALARLFADHLTAVRRRWGPQSQQQQQQQQIEYPAFMGDTGGMNNTDNVAEVNNMDTTDNMDTEETDGMSWIGNMDNMEMPGAQATPQMGALDHRAEPAWTIGADLAEPAPSKSQQNLVGEWSEDLTEEDSRSLFVLDGGVLTLRELMPEELQDLPGAPADIEDGSEDDLSLATALFRCDHCVDQRRMPGPDTEDTVYNITELAAHVRAEHPAGGFIPVQSTVDSEVARKILRQVGLPEYVRYEEVSGRIVCGCATFRHPATFAQLVSHIARETSFYHALNVCSYFSSCPSDEFLHDQHDFTSAAPFLRLLGADESFSPAPLSDAEAVLAARWAQTFGGKPLACRVCALCTTVPHDSPFWWQNAASDDVPYVPHAPSMDSVALVRHVKMMHGREARLEDAQEKQEVALP</sequence>
<evidence type="ECO:0000259" key="2">
    <source>
        <dbReference type="PROSITE" id="PS50181"/>
    </source>
</evidence>
<evidence type="ECO:0000313" key="3">
    <source>
        <dbReference type="EMBL" id="GJE93547.1"/>
    </source>
</evidence>
<dbReference type="CDD" id="cd09917">
    <property type="entry name" value="F-box_SF"/>
    <property type="match status" value="1"/>
</dbReference>
<evidence type="ECO:0000313" key="4">
    <source>
        <dbReference type="Proteomes" id="UP000703269"/>
    </source>
</evidence>
<organism evidence="3 4">
    <name type="scientific">Phanerochaete sordida</name>
    <dbReference type="NCBI Taxonomy" id="48140"/>
    <lineage>
        <taxon>Eukaryota</taxon>
        <taxon>Fungi</taxon>
        <taxon>Dikarya</taxon>
        <taxon>Basidiomycota</taxon>
        <taxon>Agaricomycotina</taxon>
        <taxon>Agaricomycetes</taxon>
        <taxon>Polyporales</taxon>
        <taxon>Phanerochaetaceae</taxon>
        <taxon>Phanerochaete</taxon>
    </lineage>
</organism>
<evidence type="ECO:0000256" key="1">
    <source>
        <dbReference type="SAM" id="MobiDB-lite"/>
    </source>
</evidence>
<name>A0A9P3GD65_9APHY</name>
<dbReference type="AlphaFoldDB" id="A0A9P3GD65"/>
<dbReference type="PROSITE" id="PS50181">
    <property type="entry name" value="FBOX"/>
    <property type="match status" value="1"/>
</dbReference>
<comment type="caution">
    <text evidence="3">The sequence shown here is derived from an EMBL/GenBank/DDBJ whole genome shotgun (WGS) entry which is preliminary data.</text>
</comment>
<dbReference type="SMART" id="SM00256">
    <property type="entry name" value="FBOX"/>
    <property type="match status" value="1"/>
</dbReference>
<feature type="region of interest" description="Disordered" evidence="1">
    <location>
        <begin position="1"/>
        <end position="29"/>
    </location>
</feature>
<dbReference type="Proteomes" id="UP000703269">
    <property type="component" value="Unassembled WGS sequence"/>
</dbReference>
<protein>
    <submittedName>
        <fullName evidence="3">F-box protein</fullName>
    </submittedName>
</protein>
<dbReference type="InterPro" id="IPR036047">
    <property type="entry name" value="F-box-like_dom_sf"/>
</dbReference>
<reference evidence="3 4" key="1">
    <citation type="submission" date="2021-08" db="EMBL/GenBank/DDBJ databases">
        <title>Draft Genome Sequence of Phanerochaete sordida strain YK-624.</title>
        <authorList>
            <person name="Mori T."/>
            <person name="Dohra H."/>
            <person name="Suzuki T."/>
            <person name="Kawagishi H."/>
            <person name="Hirai H."/>
        </authorList>
    </citation>
    <scope>NUCLEOTIDE SEQUENCE [LARGE SCALE GENOMIC DNA]</scope>
    <source>
        <strain evidence="3 4">YK-624</strain>
    </source>
</reference>
<dbReference type="OrthoDB" id="3260441at2759"/>